<dbReference type="Gene3D" id="3.20.20.70">
    <property type="entry name" value="Aldolase class I"/>
    <property type="match status" value="1"/>
</dbReference>
<reference evidence="5" key="2">
    <citation type="submission" date="2019-04" db="EMBL/GenBank/DDBJ databases">
        <authorList>
            <person name="Pasella M."/>
        </authorList>
    </citation>
    <scope>NUCLEOTIDE SEQUENCE</scope>
    <source>
        <strain evidence="5">PD2950_2</strain>
    </source>
</reference>
<sequence length="278" mass="31875">MKLFHEQLYNLFQLKRVIKIISGLNNSNINQIIKIVKSAELSRASYIDIVANTKIIKIIKSITYLPICVSSIDPLELYNCVIAGADLVEIGNFDCFYKKGLTLSSDQILQLAKETRELIKDRDICVTIPCIFKLSHQIQLAQDLEALGINIIQTEGLISKYNNKSNKEYDKIFCSTNIASETLSSTYTISRYVNIPVIAASGINYISSSIAMFYGASGIGIYSEIKYKKTIYDMTFYLNQIYFSLYYQKKIYNNNFLIHLKQKKSKKFLCMNRYLLKI</sequence>
<dbReference type="EMBL" id="MK814654">
    <property type="protein sequence ID" value="QCI06528.1"/>
    <property type="molecule type" value="Genomic_DNA"/>
</dbReference>
<organism evidence="5">
    <name type="scientific">Erythroglossum lusitanicum</name>
    <dbReference type="NCBI Taxonomy" id="2575615"/>
    <lineage>
        <taxon>Eukaryota</taxon>
        <taxon>Rhodophyta</taxon>
        <taxon>Florideophyceae</taxon>
        <taxon>Rhodymeniophycidae</taxon>
        <taxon>Ceramiales</taxon>
        <taxon>Delesseriaceae</taxon>
        <taxon>Erythroglossum</taxon>
    </lineage>
</organism>
<dbReference type="InterPro" id="IPR007570">
    <property type="entry name" value="Uncharacterised_Ycf23"/>
</dbReference>
<geneLocation type="plastid" evidence="5"/>
<dbReference type="SUPFAM" id="SSF51395">
    <property type="entry name" value="FMN-linked oxidoreductases"/>
    <property type="match status" value="1"/>
</dbReference>
<dbReference type="GO" id="GO:0009536">
    <property type="term" value="C:plastid"/>
    <property type="evidence" value="ECO:0007669"/>
    <property type="project" value="UniProtKB-SubCell"/>
</dbReference>
<evidence type="ECO:0000313" key="5">
    <source>
        <dbReference type="EMBL" id="QCI06528.1"/>
    </source>
</evidence>
<dbReference type="PANTHER" id="PTHR36895:SF1">
    <property type="entry name" value="YCF23 PROTEIN"/>
    <property type="match status" value="1"/>
</dbReference>
<evidence type="ECO:0000256" key="4">
    <source>
        <dbReference type="ARBA" id="ARBA00022640"/>
    </source>
</evidence>
<proteinExistence type="inferred from homology"/>
<evidence type="ECO:0000256" key="1">
    <source>
        <dbReference type="ARBA" id="ARBA00004474"/>
    </source>
</evidence>
<dbReference type="PANTHER" id="PTHR36895">
    <property type="match status" value="1"/>
</dbReference>
<accession>A0A4D6WVC5</accession>
<reference evidence="5" key="1">
    <citation type="journal article" date="2019" name="Mol. Phylogenet. Evol.">
        <title>Morphological evolution and classification of the red algal order Ceramiales inferred using plastid phylogenomics.</title>
        <authorList>
            <person name="Diaz-Tapia P."/>
            <person name="Pasella M.M."/>
            <person name="Verbruggen H."/>
            <person name="Maggs C.A."/>
        </authorList>
    </citation>
    <scope>NUCLEOTIDE SEQUENCE</scope>
    <source>
        <strain evidence="5">PD2950_2</strain>
    </source>
</reference>
<protein>
    <recommendedName>
        <fullName evidence="3">Uncharacterized protein ycf23</fullName>
    </recommendedName>
</protein>
<evidence type="ECO:0000256" key="2">
    <source>
        <dbReference type="ARBA" id="ARBA00009664"/>
    </source>
</evidence>
<gene>
    <name evidence="5" type="primary">ycf23</name>
</gene>
<comment type="subcellular location">
    <subcellularLocation>
        <location evidence="1">Plastid</location>
    </subcellularLocation>
</comment>
<dbReference type="Pfam" id="PF04481">
    <property type="entry name" value="DUF561"/>
    <property type="match status" value="1"/>
</dbReference>
<comment type="similarity">
    <text evidence="2">Belongs to the ycf23 family.</text>
</comment>
<dbReference type="InterPro" id="IPR013785">
    <property type="entry name" value="Aldolase_TIM"/>
</dbReference>
<keyword evidence="4 5" id="KW-0934">Plastid</keyword>
<name>A0A4D6WVC5_9FLOR</name>
<evidence type="ECO:0000256" key="3">
    <source>
        <dbReference type="ARBA" id="ARBA00021523"/>
    </source>
</evidence>
<dbReference type="AlphaFoldDB" id="A0A4D6WVC5"/>